<organism evidence="2 3">
    <name type="scientific">Streptomyces vastus</name>
    <dbReference type="NCBI Taxonomy" id="285451"/>
    <lineage>
        <taxon>Bacteria</taxon>
        <taxon>Bacillati</taxon>
        <taxon>Actinomycetota</taxon>
        <taxon>Actinomycetes</taxon>
        <taxon>Kitasatosporales</taxon>
        <taxon>Streptomycetaceae</taxon>
        <taxon>Streptomyces</taxon>
    </lineage>
</organism>
<comment type="caution">
    <text evidence="2">The sequence shown here is derived from an EMBL/GenBank/DDBJ whole genome shotgun (WGS) entry which is preliminary data.</text>
</comment>
<protein>
    <submittedName>
        <fullName evidence="2">Uncharacterized protein</fullName>
    </submittedName>
</protein>
<feature type="region of interest" description="Disordered" evidence="1">
    <location>
        <begin position="51"/>
        <end position="70"/>
    </location>
</feature>
<evidence type="ECO:0000313" key="3">
    <source>
        <dbReference type="Proteomes" id="UP001500151"/>
    </source>
</evidence>
<dbReference type="Proteomes" id="UP001500151">
    <property type="component" value="Unassembled WGS sequence"/>
</dbReference>
<accession>A0ABN3RSX3</accession>
<sequence length="88" mass="9245">MLSRGALCAAAGVRSVAIRAAVAAVASVLQVLKRMTRARIGMAGRYPGQLLGERGTLGDPRGRTGHTGRRVLKGPWDELAHVGRMAIV</sequence>
<name>A0ABN3RSX3_9ACTN</name>
<gene>
    <name evidence="2" type="ORF">GCM10010307_76870</name>
</gene>
<keyword evidence="3" id="KW-1185">Reference proteome</keyword>
<dbReference type="EMBL" id="BAAASJ010000118">
    <property type="protein sequence ID" value="GAA2659938.1"/>
    <property type="molecule type" value="Genomic_DNA"/>
</dbReference>
<evidence type="ECO:0000256" key="1">
    <source>
        <dbReference type="SAM" id="MobiDB-lite"/>
    </source>
</evidence>
<evidence type="ECO:0000313" key="2">
    <source>
        <dbReference type="EMBL" id="GAA2659938.1"/>
    </source>
</evidence>
<proteinExistence type="predicted"/>
<reference evidence="2 3" key="1">
    <citation type="journal article" date="2019" name="Int. J. Syst. Evol. Microbiol.">
        <title>The Global Catalogue of Microorganisms (GCM) 10K type strain sequencing project: providing services to taxonomists for standard genome sequencing and annotation.</title>
        <authorList>
            <consortium name="The Broad Institute Genomics Platform"/>
            <consortium name="The Broad Institute Genome Sequencing Center for Infectious Disease"/>
            <person name="Wu L."/>
            <person name="Ma J."/>
        </authorList>
    </citation>
    <scope>NUCLEOTIDE SEQUENCE [LARGE SCALE GENOMIC DNA]</scope>
    <source>
        <strain evidence="2 3">JCM 4524</strain>
    </source>
</reference>